<sequence>MLGYLFVSSPFLVPAIAQSSLGAANPLPQPSITPQPLPSNLPFPRPYPVMLDGETVFNFFGDIPGIPVAPRVKRVIKNLENVAKDYSLSPDDIRLFSVEGVRIIGTETDAIVSFINADAKAANLPLDKLAQDRLQDIRNAIIQYRERRKPSRLLWGTIEAIAVTIVVLLIFRFLGFLFPQIYQAINQRREILFRPLHIQRWQILSAEQEAGIFFTGLRVFRWAIILSILYFYIPLVLSFFPLTERLAKKVLASFYQAINTVWSAFVGYLPNLFVLLLVVFLAYYTVRLCRPFFKALENQTIHLRGFYPEWAQPTYKLVVFLVIAMAAAIIFPYLPGFDSPAFQGISLLIGALVTVGGASTIANLLGGYIMIYTRAFQLGDRISVDSYTGIVIEKTILSTRICTPNNEIVTIPNSSIVASSIINYSASLRDIQKPLVLHTTVTLGYDLPWRKVHETLINAALATQDILEEPAPCVWQTSLDDFYVSYELRASTAQAIRIKEIYAELHQNIQDKCNEVGIEIMSPHYTALRDGNQSTMPENYLESDYQAPGFRVQPLNSIINNILPQPKGDRSPHQPLDS</sequence>
<keyword evidence="5 7" id="KW-1133">Transmembrane helix</keyword>
<keyword evidence="8" id="KW-0732">Signal</keyword>
<organism evidence="11">
    <name type="scientific">Woronichinia naegeliana WA131</name>
    <dbReference type="NCBI Taxonomy" id="2824559"/>
    <lineage>
        <taxon>Bacteria</taxon>
        <taxon>Bacillati</taxon>
        <taxon>Cyanobacteriota</taxon>
        <taxon>Cyanophyceae</taxon>
        <taxon>Synechococcales</taxon>
        <taxon>Coelosphaeriaceae</taxon>
        <taxon>Woronichinia</taxon>
    </lineage>
</organism>
<dbReference type="Pfam" id="PF21082">
    <property type="entry name" value="MS_channel_3rd"/>
    <property type="match status" value="1"/>
</dbReference>
<dbReference type="InterPro" id="IPR049278">
    <property type="entry name" value="MS_channel_C"/>
</dbReference>
<evidence type="ECO:0000256" key="8">
    <source>
        <dbReference type="SAM" id="SignalP"/>
    </source>
</evidence>
<evidence type="ECO:0000259" key="10">
    <source>
        <dbReference type="Pfam" id="PF21082"/>
    </source>
</evidence>
<feature type="transmembrane region" description="Helical" evidence="7">
    <location>
        <begin position="153"/>
        <end position="178"/>
    </location>
</feature>
<feature type="domain" description="Mechanosensitive ion channel MscS C-terminal" evidence="10">
    <location>
        <begin position="440"/>
        <end position="520"/>
    </location>
</feature>
<comment type="similarity">
    <text evidence="2">Belongs to the MscS (TC 1.A.23) family.</text>
</comment>
<gene>
    <name evidence="11" type="ORF">KA717_33520</name>
</gene>
<dbReference type="KEGG" id="wna:KA717_33520"/>
<feature type="signal peptide" evidence="8">
    <location>
        <begin position="1"/>
        <end position="19"/>
    </location>
</feature>
<evidence type="ECO:0000313" key="11">
    <source>
        <dbReference type="EMBL" id="UXE60419.1"/>
    </source>
</evidence>
<feature type="transmembrane region" description="Helical" evidence="7">
    <location>
        <begin position="260"/>
        <end position="284"/>
    </location>
</feature>
<evidence type="ECO:0000256" key="1">
    <source>
        <dbReference type="ARBA" id="ARBA00004651"/>
    </source>
</evidence>
<proteinExistence type="inferred from homology"/>
<dbReference type="InterPro" id="IPR010920">
    <property type="entry name" value="LSM_dom_sf"/>
</dbReference>
<feature type="transmembrane region" description="Helical" evidence="7">
    <location>
        <begin position="219"/>
        <end position="240"/>
    </location>
</feature>
<name>A0A977KV02_9CYAN</name>
<dbReference type="InterPro" id="IPR045275">
    <property type="entry name" value="MscS_archaea/bacteria_type"/>
</dbReference>
<dbReference type="InterPro" id="IPR023408">
    <property type="entry name" value="MscS_beta-dom_sf"/>
</dbReference>
<accession>A0A977KV02</accession>
<dbReference type="SUPFAM" id="SSF50182">
    <property type="entry name" value="Sm-like ribonucleoproteins"/>
    <property type="match status" value="1"/>
</dbReference>
<reference evidence="11" key="1">
    <citation type="submission" date="2021-04" db="EMBL/GenBank/DDBJ databases">
        <title>Genome sequence of Woronichinia naegeliana from Washington state freshwater lake bloom.</title>
        <authorList>
            <person name="Dreher T.W."/>
        </authorList>
    </citation>
    <scope>NUCLEOTIDE SEQUENCE</scope>
    <source>
        <strain evidence="11">WA131</strain>
    </source>
</reference>
<keyword evidence="3" id="KW-1003">Cell membrane</keyword>
<evidence type="ECO:0000256" key="6">
    <source>
        <dbReference type="ARBA" id="ARBA00023136"/>
    </source>
</evidence>
<dbReference type="Proteomes" id="UP001065613">
    <property type="component" value="Chromosome"/>
</dbReference>
<dbReference type="SUPFAM" id="SSF82689">
    <property type="entry name" value="Mechanosensitive channel protein MscS (YggB), C-terminal domain"/>
    <property type="match status" value="1"/>
</dbReference>
<evidence type="ECO:0000256" key="2">
    <source>
        <dbReference type="ARBA" id="ARBA00008017"/>
    </source>
</evidence>
<feature type="transmembrane region" description="Helical" evidence="7">
    <location>
        <begin position="314"/>
        <end position="333"/>
    </location>
</feature>
<dbReference type="Gene3D" id="2.30.30.60">
    <property type="match status" value="1"/>
</dbReference>
<dbReference type="PANTHER" id="PTHR30221">
    <property type="entry name" value="SMALL-CONDUCTANCE MECHANOSENSITIVE CHANNEL"/>
    <property type="match status" value="1"/>
</dbReference>
<evidence type="ECO:0000259" key="9">
    <source>
        <dbReference type="Pfam" id="PF00924"/>
    </source>
</evidence>
<evidence type="ECO:0000256" key="4">
    <source>
        <dbReference type="ARBA" id="ARBA00022692"/>
    </source>
</evidence>
<dbReference type="Pfam" id="PF00924">
    <property type="entry name" value="MS_channel_2nd"/>
    <property type="match status" value="1"/>
</dbReference>
<dbReference type="InterPro" id="IPR006685">
    <property type="entry name" value="MscS_channel_2nd"/>
</dbReference>
<evidence type="ECO:0000256" key="7">
    <source>
        <dbReference type="SAM" id="Phobius"/>
    </source>
</evidence>
<feature type="transmembrane region" description="Helical" evidence="7">
    <location>
        <begin position="345"/>
        <end position="371"/>
    </location>
</feature>
<comment type="subcellular location">
    <subcellularLocation>
        <location evidence="1">Cell membrane</location>
        <topology evidence="1">Multi-pass membrane protein</topology>
    </subcellularLocation>
</comment>
<evidence type="ECO:0000256" key="3">
    <source>
        <dbReference type="ARBA" id="ARBA00022475"/>
    </source>
</evidence>
<dbReference type="GO" id="GO:0008381">
    <property type="term" value="F:mechanosensitive monoatomic ion channel activity"/>
    <property type="evidence" value="ECO:0007669"/>
    <property type="project" value="InterPro"/>
</dbReference>
<evidence type="ECO:0000256" key="5">
    <source>
        <dbReference type="ARBA" id="ARBA00022989"/>
    </source>
</evidence>
<keyword evidence="6 7" id="KW-0472">Membrane</keyword>
<keyword evidence="4 7" id="KW-0812">Transmembrane</keyword>
<dbReference type="InterPro" id="IPR011066">
    <property type="entry name" value="MscS_channel_C_sf"/>
</dbReference>
<dbReference type="PANTHER" id="PTHR30221:SF18">
    <property type="entry name" value="SLL0590 PROTEIN"/>
    <property type="match status" value="1"/>
</dbReference>
<dbReference type="GO" id="GO:0005886">
    <property type="term" value="C:plasma membrane"/>
    <property type="evidence" value="ECO:0007669"/>
    <property type="project" value="UniProtKB-SubCell"/>
</dbReference>
<dbReference type="EMBL" id="CP073041">
    <property type="protein sequence ID" value="UXE60419.1"/>
    <property type="molecule type" value="Genomic_DNA"/>
</dbReference>
<feature type="domain" description="Mechanosensitive ion channel MscS" evidence="9">
    <location>
        <begin position="360"/>
        <end position="425"/>
    </location>
</feature>
<protein>
    <submittedName>
        <fullName evidence="11">Mechanosensitive ion channel</fullName>
    </submittedName>
</protein>
<feature type="chain" id="PRO_5037524805" evidence="8">
    <location>
        <begin position="20"/>
        <end position="578"/>
    </location>
</feature>
<dbReference type="Gene3D" id="3.30.70.100">
    <property type="match status" value="1"/>
</dbReference>
<dbReference type="AlphaFoldDB" id="A0A977KV02"/>